<keyword evidence="3" id="KW-0808">Transferase</keyword>
<evidence type="ECO:0000313" key="9">
    <source>
        <dbReference type="Proteomes" id="UP000238385"/>
    </source>
</evidence>
<evidence type="ECO:0000256" key="3">
    <source>
        <dbReference type="ARBA" id="ARBA00022679"/>
    </source>
</evidence>
<dbReference type="InterPro" id="IPR036217">
    <property type="entry name" value="MethylDNA_cys_MeTrfase_DNAb"/>
</dbReference>
<dbReference type="OrthoDB" id="9811249at2"/>
<dbReference type="EMBL" id="PXNN01000006">
    <property type="protein sequence ID" value="PSF09355.1"/>
    <property type="molecule type" value="Genomic_DNA"/>
</dbReference>
<dbReference type="Proteomes" id="UP000238385">
    <property type="component" value="Unassembled WGS sequence"/>
</dbReference>
<dbReference type="CDD" id="cd06445">
    <property type="entry name" value="ATase"/>
    <property type="match status" value="1"/>
</dbReference>
<organism evidence="8 9">
    <name type="scientific">Marinobacter halophilus</name>
    <dbReference type="NCBI Taxonomy" id="1323740"/>
    <lineage>
        <taxon>Bacteria</taxon>
        <taxon>Pseudomonadati</taxon>
        <taxon>Pseudomonadota</taxon>
        <taxon>Gammaproteobacteria</taxon>
        <taxon>Pseudomonadales</taxon>
        <taxon>Marinobacteraceae</taxon>
        <taxon>Marinobacter</taxon>
    </lineage>
</organism>
<dbReference type="GO" id="GO:0032259">
    <property type="term" value="P:methylation"/>
    <property type="evidence" value="ECO:0007669"/>
    <property type="project" value="UniProtKB-KW"/>
</dbReference>
<sequence>MMRYGITGCSLGQLIVGWSGNGLCAIELGDSEEQLLALLHAHFPHQTFEPADSEDSGMLARVARFIDEPAGTLEHPLAPEGTTFQRDVWQALQSIPPGRTVSYSDVARMIGKPKAVRAVASACGANRLAVVIPCHRVVRADGGLGGFHWGLERKKALLNREATLAANGS</sequence>
<evidence type="ECO:0000256" key="2">
    <source>
        <dbReference type="ARBA" id="ARBA00022603"/>
    </source>
</evidence>
<reference evidence="8 9" key="1">
    <citation type="submission" date="2018-03" db="EMBL/GenBank/DDBJ databases">
        <title>Marinobacter brunus sp. nov., a marine bacterium of Gamma-proteobacteria isolated from the surface seawater of the South China Sea.</title>
        <authorList>
            <person name="Cheng H."/>
            <person name="Wu Y.-H."/>
            <person name="Xamxidin M."/>
            <person name="Xu X.-W."/>
        </authorList>
    </citation>
    <scope>NUCLEOTIDE SEQUENCE [LARGE SCALE GENOMIC DNA]</scope>
    <source>
        <strain evidence="8 9">JCM 30472</strain>
    </source>
</reference>
<comment type="catalytic activity">
    <reaction evidence="1">
        <text>a 4-O-methyl-thymidine in DNA + L-cysteinyl-[protein] = a thymidine in DNA + S-methyl-L-cysteinyl-[protein]</text>
        <dbReference type="Rhea" id="RHEA:53428"/>
        <dbReference type="Rhea" id="RHEA-COMP:10131"/>
        <dbReference type="Rhea" id="RHEA-COMP:10132"/>
        <dbReference type="Rhea" id="RHEA-COMP:13555"/>
        <dbReference type="Rhea" id="RHEA-COMP:13556"/>
        <dbReference type="ChEBI" id="CHEBI:29950"/>
        <dbReference type="ChEBI" id="CHEBI:82612"/>
        <dbReference type="ChEBI" id="CHEBI:137386"/>
        <dbReference type="ChEBI" id="CHEBI:137387"/>
        <dbReference type="EC" id="2.1.1.63"/>
    </reaction>
</comment>
<evidence type="ECO:0000259" key="7">
    <source>
        <dbReference type="Pfam" id="PF01035"/>
    </source>
</evidence>
<dbReference type="GO" id="GO:0003908">
    <property type="term" value="F:methylated-DNA-[protein]-cysteine S-methyltransferase activity"/>
    <property type="evidence" value="ECO:0007669"/>
    <property type="project" value="UniProtKB-EC"/>
</dbReference>
<dbReference type="Pfam" id="PF01035">
    <property type="entry name" value="DNA_binding_1"/>
    <property type="match status" value="1"/>
</dbReference>
<keyword evidence="9" id="KW-1185">Reference proteome</keyword>
<dbReference type="PANTHER" id="PTHR10815">
    <property type="entry name" value="METHYLATED-DNA--PROTEIN-CYSTEINE METHYLTRANSFERASE"/>
    <property type="match status" value="1"/>
</dbReference>
<dbReference type="PROSITE" id="PS00374">
    <property type="entry name" value="MGMT"/>
    <property type="match status" value="1"/>
</dbReference>
<dbReference type="SUPFAM" id="SSF46767">
    <property type="entry name" value="Methylated DNA-protein cysteine methyltransferase, C-terminal domain"/>
    <property type="match status" value="1"/>
</dbReference>
<name>A0A2T1KGV8_9GAMM</name>
<dbReference type="PANTHER" id="PTHR10815:SF14">
    <property type="entry name" value="BIFUNCTIONAL TRANSCRIPTIONAL ACTIVATOR_DNA REPAIR ENZYME ADA"/>
    <property type="match status" value="1"/>
</dbReference>
<dbReference type="Gene3D" id="1.10.10.10">
    <property type="entry name" value="Winged helix-like DNA-binding domain superfamily/Winged helix DNA-binding domain"/>
    <property type="match status" value="1"/>
</dbReference>
<dbReference type="AlphaFoldDB" id="A0A2T1KGV8"/>
<evidence type="ECO:0000313" key="8">
    <source>
        <dbReference type="EMBL" id="PSF09355.1"/>
    </source>
</evidence>
<evidence type="ECO:0000256" key="5">
    <source>
        <dbReference type="ARBA" id="ARBA00023204"/>
    </source>
</evidence>
<dbReference type="InterPro" id="IPR036631">
    <property type="entry name" value="MGMT_N_sf"/>
</dbReference>
<proteinExistence type="predicted"/>
<comment type="caution">
    <text evidence="8">The sequence shown here is derived from an EMBL/GenBank/DDBJ whole genome shotgun (WGS) entry which is preliminary data.</text>
</comment>
<keyword evidence="5" id="KW-0234">DNA repair</keyword>
<dbReference type="Gene3D" id="3.30.160.70">
    <property type="entry name" value="Methylated DNA-protein cysteine methyltransferase domain"/>
    <property type="match status" value="1"/>
</dbReference>
<gene>
    <name evidence="8" type="ORF">C7H08_04600</name>
</gene>
<dbReference type="InterPro" id="IPR036388">
    <property type="entry name" value="WH-like_DNA-bd_sf"/>
</dbReference>
<keyword evidence="2" id="KW-0489">Methyltransferase</keyword>
<dbReference type="SUPFAM" id="SSF53155">
    <property type="entry name" value="Methylated DNA-protein cysteine methyltransferase domain"/>
    <property type="match status" value="1"/>
</dbReference>
<comment type="catalytic activity">
    <reaction evidence="6">
        <text>a 6-O-methyl-2'-deoxyguanosine in DNA + L-cysteinyl-[protein] = S-methyl-L-cysteinyl-[protein] + a 2'-deoxyguanosine in DNA</text>
        <dbReference type="Rhea" id="RHEA:24000"/>
        <dbReference type="Rhea" id="RHEA-COMP:10131"/>
        <dbReference type="Rhea" id="RHEA-COMP:10132"/>
        <dbReference type="Rhea" id="RHEA-COMP:11367"/>
        <dbReference type="Rhea" id="RHEA-COMP:11368"/>
        <dbReference type="ChEBI" id="CHEBI:29950"/>
        <dbReference type="ChEBI" id="CHEBI:82612"/>
        <dbReference type="ChEBI" id="CHEBI:85445"/>
        <dbReference type="ChEBI" id="CHEBI:85448"/>
        <dbReference type="EC" id="2.1.1.63"/>
    </reaction>
</comment>
<dbReference type="FunFam" id="1.10.10.10:FF:000410">
    <property type="entry name" value="ADA regulatory protein, putative"/>
    <property type="match status" value="1"/>
</dbReference>
<evidence type="ECO:0000256" key="6">
    <source>
        <dbReference type="ARBA" id="ARBA00049348"/>
    </source>
</evidence>
<feature type="domain" description="Methylated-DNA-[protein]-cysteine S-methyltransferase DNA binding" evidence="7">
    <location>
        <begin position="84"/>
        <end position="162"/>
    </location>
</feature>
<dbReference type="GO" id="GO:0006281">
    <property type="term" value="P:DNA repair"/>
    <property type="evidence" value="ECO:0007669"/>
    <property type="project" value="UniProtKB-KW"/>
</dbReference>
<accession>A0A2T1KGV8</accession>
<dbReference type="InterPro" id="IPR001497">
    <property type="entry name" value="MethylDNA_cys_MeTrfase_AS"/>
</dbReference>
<evidence type="ECO:0000256" key="1">
    <source>
        <dbReference type="ARBA" id="ARBA00001286"/>
    </source>
</evidence>
<keyword evidence="4" id="KW-0227">DNA damage</keyword>
<dbReference type="NCBIfam" id="TIGR00589">
    <property type="entry name" value="ogt"/>
    <property type="match status" value="1"/>
</dbReference>
<protein>
    <submittedName>
        <fullName evidence="8">LysR family transcriptional regulator</fullName>
    </submittedName>
</protein>
<evidence type="ECO:0000256" key="4">
    <source>
        <dbReference type="ARBA" id="ARBA00022763"/>
    </source>
</evidence>
<dbReference type="InterPro" id="IPR014048">
    <property type="entry name" value="MethylDNA_cys_MeTrfase_DNA-bd"/>
</dbReference>